<evidence type="ECO:0000313" key="2">
    <source>
        <dbReference type="EMBL" id="MBF8193331.1"/>
    </source>
</evidence>
<dbReference type="Proteomes" id="UP000605361">
    <property type="component" value="Unassembled WGS sequence"/>
</dbReference>
<evidence type="ECO:0000313" key="3">
    <source>
        <dbReference type="Proteomes" id="UP000605361"/>
    </source>
</evidence>
<dbReference type="RefSeq" id="WP_195902200.1">
    <property type="nucleotide sequence ID" value="NZ_JADOGI010000274.1"/>
</dbReference>
<keyword evidence="1" id="KW-0812">Transmembrane</keyword>
<accession>A0A931AIN4</accession>
<comment type="caution">
    <text evidence="2">The sequence shown here is derived from an EMBL/GenBank/DDBJ whole genome shotgun (WGS) entry which is preliminary data.</text>
</comment>
<dbReference type="EMBL" id="JADOGI010000274">
    <property type="protein sequence ID" value="MBF8193331.1"/>
    <property type="molecule type" value="Genomic_DNA"/>
</dbReference>
<organism evidence="2 3">
    <name type="scientific">Nonomuraea cypriaca</name>
    <dbReference type="NCBI Taxonomy" id="1187855"/>
    <lineage>
        <taxon>Bacteria</taxon>
        <taxon>Bacillati</taxon>
        <taxon>Actinomycetota</taxon>
        <taxon>Actinomycetes</taxon>
        <taxon>Streptosporangiales</taxon>
        <taxon>Streptosporangiaceae</taxon>
        <taxon>Nonomuraea</taxon>
    </lineage>
</organism>
<keyword evidence="1" id="KW-0472">Membrane</keyword>
<proteinExistence type="predicted"/>
<dbReference type="AlphaFoldDB" id="A0A931AIN4"/>
<reference evidence="2" key="1">
    <citation type="submission" date="2020-11" db="EMBL/GenBank/DDBJ databases">
        <title>Whole-genome analyses of Nonomuraea sp. K274.</title>
        <authorList>
            <person name="Veyisoglu A."/>
        </authorList>
    </citation>
    <scope>NUCLEOTIDE SEQUENCE</scope>
    <source>
        <strain evidence="2">K274</strain>
    </source>
</reference>
<gene>
    <name evidence="2" type="ORF">ITP53_48215</name>
</gene>
<feature type="transmembrane region" description="Helical" evidence="1">
    <location>
        <begin position="72"/>
        <end position="98"/>
    </location>
</feature>
<protein>
    <recommendedName>
        <fullName evidence="4">Arginine/ornithine antiporter ArcD</fullName>
    </recommendedName>
</protein>
<keyword evidence="3" id="KW-1185">Reference proteome</keyword>
<evidence type="ECO:0008006" key="4">
    <source>
        <dbReference type="Google" id="ProtNLM"/>
    </source>
</evidence>
<evidence type="ECO:0000256" key="1">
    <source>
        <dbReference type="SAM" id="Phobius"/>
    </source>
</evidence>
<sequence length="142" mass="15180">MKIFVRAHQLPPRLAAAAIILDSGFSKSDAGEETAAALHGMAARTYPFLRGMDPVTFTRLLSKSELTIGTALLLPFVPSLLAGAALTGFASGLLGLYLRTPGMRREGSLRPSEQGIALAKDLWLLGIGMALVLEELTECRRD</sequence>
<keyword evidence="1" id="KW-1133">Transmembrane helix</keyword>
<name>A0A931AIN4_9ACTN</name>